<comment type="caution">
    <text evidence="1">The sequence shown here is derived from an EMBL/GenBank/DDBJ whole genome shotgun (WGS) entry which is preliminary data.</text>
</comment>
<proteinExistence type="predicted"/>
<organism evidence="1">
    <name type="scientific">marine sediment metagenome</name>
    <dbReference type="NCBI Taxonomy" id="412755"/>
    <lineage>
        <taxon>unclassified sequences</taxon>
        <taxon>metagenomes</taxon>
        <taxon>ecological metagenomes</taxon>
    </lineage>
</organism>
<name>X1BQ92_9ZZZZ</name>
<evidence type="ECO:0000313" key="1">
    <source>
        <dbReference type="EMBL" id="GAG83367.1"/>
    </source>
</evidence>
<dbReference type="InterPro" id="IPR057195">
    <property type="entry name" value="DUF7873"/>
</dbReference>
<protein>
    <submittedName>
        <fullName evidence="1">Uncharacterized protein</fullName>
    </submittedName>
</protein>
<feature type="non-terminal residue" evidence="1">
    <location>
        <position position="151"/>
    </location>
</feature>
<reference evidence="1" key="1">
    <citation type="journal article" date="2014" name="Front. Microbiol.">
        <title>High frequency of phylogenetically diverse reductive dehalogenase-homologous genes in deep subseafloor sedimentary metagenomes.</title>
        <authorList>
            <person name="Kawai M."/>
            <person name="Futagami T."/>
            <person name="Toyoda A."/>
            <person name="Takaki Y."/>
            <person name="Nishi S."/>
            <person name="Hori S."/>
            <person name="Arai W."/>
            <person name="Tsubouchi T."/>
            <person name="Morono Y."/>
            <person name="Uchiyama I."/>
            <person name="Ito T."/>
            <person name="Fujiyama A."/>
            <person name="Inagaki F."/>
            <person name="Takami H."/>
        </authorList>
    </citation>
    <scope>NUCLEOTIDE SEQUENCE</scope>
    <source>
        <strain evidence="1">Expedition CK06-06</strain>
    </source>
</reference>
<dbReference type="Pfam" id="PF25283">
    <property type="entry name" value="DUF7873"/>
    <property type="match status" value="1"/>
</dbReference>
<dbReference type="AlphaFoldDB" id="X1BQ92"/>
<gene>
    <name evidence="1" type="ORF">S01H4_36030</name>
</gene>
<dbReference type="EMBL" id="BART01019216">
    <property type="protein sequence ID" value="GAG83367.1"/>
    <property type="molecule type" value="Genomic_DNA"/>
</dbReference>
<accession>X1BQ92</accession>
<sequence>METTVDKKLKYTINSIVNYIDAFSQKEATNQDAKADVVIDDITIVKDVPATLLLGLEKRLNGWRDLFASIPTLTTGVEYVRDPTLGENIWKQKHSKETLRTSKTFQYKVLVEATKEHAAQIERWEEQIPVGKYIESSWAGVLSSGEKYELL</sequence>